<keyword evidence="4" id="KW-1185">Reference proteome</keyword>
<evidence type="ECO:0000259" key="2">
    <source>
        <dbReference type="Pfam" id="PF01636"/>
    </source>
</evidence>
<dbReference type="InterPro" id="IPR002575">
    <property type="entry name" value="Aminoglycoside_PTrfase"/>
</dbReference>
<evidence type="ECO:0000313" key="4">
    <source>
        <dbReference type="Proteomes" id="UP000000724"/>
    </source>
</evidence>
<dbReference type="VEuPathDB" id="FungiDB:PCH_Pc13g13370"/>
<feature type="compositionally biased region" description="Low complexity" evidence="1">
    <location>
        <begin position="1"/>
        <end position="11"/>
    </location>
</feature>
<dbReference type="AlphaFoldDB" id="B6H3K7"/>
<dbReference type="OrthoDB" id="10003767at2759"/>
<name>B6H3K7_PENRW</name>
<dbReference type="BioCyc" id="PCHR:PC13G13370-MONOMER"/>
<dbReference type="InterPro" id="IPR051678">
    <property type="entry name" value="AGP_Transferase"/>
</dbReference>
<dbReference type="Pfam" id="PF01636">
    <property type="entry name" value="APH"/>
    <property type="match status" value="1"/>
</dbReference>
<evidence type="ECO:0000313" key="3">
    <source>
        <dbReference type="EMBL" id="CAP92406.1"/>
    </source>
</evidence>
<reference evidence="3 4" key="1">
    <citation type="journal article" date="2008" name="Nat. Biotechnol.">
        <title>Genome sequencing and analysis of the filamentous fungus Penicillium chrysogenum.</title>
        <authorList>
            <person name="van den Berg M.A."/>
            <person name="Albang R."/>
            <person name="Albermann K."/>
            <person name="Badger J.H."/>
            <person name="Daran J.-M."/>
            <person name="Driessen A.J.M."/>
            <person name="Garcia-Estrada C."/>
            <person name="Fedorova N.D."/>
            <person name="Harris D.M."/>
            <person name="Heijne W.H.M."/>
            <person name="Joardar V.S."/>
            <person name="Kiel J.A.K.W."/>
            <person name="Kovalchuk A."/>
            <person name="Martin J.F."/>
            <person name="Nierman W.C."/>
            <person name="Nijland J.G."/>
            <person name="Pronk J.T."/>
            <person name="Roubos J.A."/>
            <person name="van der Klei I.J."/>
            <person name="van Peij N.N.M.E."/>
            <person name="Veenhuis M."/>
            <person name="von Doehren H."/>
            <person name="Wagner C."/>
            <person name="Wortman J.R."/>
            <person name="Bovenberg R.A.L."/>
        </authorList>
    </citation>
    <scope>NUCLEOTIDE SEQUENCE [LARGE SCALE GENOMIC DNA]</scope>
    <source>
        <strain evidence="4">ATCC 28089 / DSM 1075 / NRRL 1951 / Wisconsin 54-1255</strain>
    </source>
</reference>
<protein>
    <submittedName>
        <fullName evidence="3">Pc13g13370 protein</fullName>
    </submittedName>
</protein>
<proteinExistence type="predicted"/>
<dbReference type="Proteomes" id="UP000000724">
    <property type="component" value="Contig Pc00c13"/>
</dbReference>
<dbReference type="STRING" id="500485.B6H3K7"/>
<dbReference type="EMBL" id="AM920428">
    <property type="protein sequence ID" value="CAP92406.1"/>
    <property type="molecule type" value="Genomic_DNA"/>
</dbReference>
<dbReference type="InterPro" id="IPR011009">
    <property type="entry name" value="Kinase-like_dom_sf"/>
</dbReference>
<dbReference type="SUPFAM" id="SSF56112">
    <property type="entry name" value="Protein kinase-like (PK-like)"/>
    <property type="match status" value="1"/>
</dbReference>
<dbReference type="PANTHER" id="PTHR21310">
    <property type="entry name" value="AMINOGLYCOSIDE PHOSPHOTRANSFERASE-RELATED-RELATED"/>
    <property type="match status" value="1"/>
</dbReference>
<feature type="region of interest" description="Disordered" evidence="1">
    <location>
        <begin position="1"/>
        <end position="20"/>
    </location>
</feature>
<dbReference type="HOGENOM" id="CLU_038960_0_0_1"/>
<gene>
    <name evidence="3" type="ORF">Pc13g13370</name>
    <name evidence="3" type="ORF">PCH_Pc13g13370</name>
</gene>
<evidence type="ECO:0000256" key="1">
    <source>
        <dbReference type="SAM" id="MobiDB-lite"/>
    </source>
</evidence>
<feature type="domain" description="Aminoglycoside phosphotransferase" evidence="2">
    <location>
        <begin position="298"/>
        <end position="334"/>
    </location>
</feature>
<dbReference type="eggNOG" id="ENOG502STUU">
    <property type="taxonomic scope" value="Eukaryota"/>
</dbReference>
<sequence length="528" mass="59467">MPGPKSSSSQSGQNADHNTDDSSFAGYRWTYFASITNATLRLRVQNFIDSTNWDALIEYANRLRNGKICKLLPDIGLGYNHLVRIIEFQDDVRWIARLRMPPLSRAQARSSVNKQIMKNEYNTILLVKQKTKIPIPSVHAIELDAENIVKAQFMLMDCLRGNAGIDLSMEVPNFYKRCVFSKMAEIQVSYGVHRLPFRQKLILISQVDLSRVQLPRIGTILRQNEDGSFDQGPIPGIGGPFETATEFFQAWAAKVEFGISEAKLREAAGSFADELSFSASSFISLVETLAGNLSVQDKGPFPLCHGDFGHNNMVFDDEYNLLGVIDWEAAYAGPWELFGEFPLTLSMLPPDMDAPWNYDESGLPRDAESLQRCADRRDYVTAVIEKEQEMNVVEGCRLSVALQDSRRQDLAAAMRLYINLMLSQSLGTAARIEDDPFQDLDLDYLDNLMKGTGEDGRGGVDITHHILITLCRSRTSVSADIHLDLGKEQQTISPILIYIDDLYGLGLDALKFYRNYSFRQMLPTYLPR</sequence>
<accession>B6H3K7</accession>
<organism evidence="3 4">
    <name type="scientific">Penicillium rubens (strain ATCC 28089 / DSM 1075 / NRRL 1951 / Wisconsin 54-1255)</name>
    <name type="common">Penicillium chrysogenum</name>
    <dbReference type="NCBI Taxonomy" id="500485"/>
    <lineage>
        <taxon>Eukaryota</taxon>
        <taxon>Fungi</taxon>
        <taxon>Dikarya</taxon>
        <taxon>Ascomycota</taxon>
        <taxon>Pezizomycotina</taxon>
        <taxon>Eurotiomycetes</taxon>
        <taxon>Eurotiomycetidae</taxon>
        <taxon>Eurotiales</taxon>
        <taxon>Aspergillaceae</taxon>
        <taxon>Penicillium</taxon>
        <taxon>Penicillium chrysogenum species complex</taxon>
    </lineage>
</organism>
<dbReference type="Gene3D" id="3.90.1200.10">
    <property type="match status" value="1"/>
</dbReference>
<dbReference type="PANTHER" id="PTHR21310:SF15">
    <property type="entry name" value="AMINOGLYCOSIDE PHOSPHOTRANSFERASE DOMAIN-CONTAINING PROTEIN"/>
    <property type="match status" value="1"/>
</dbReference>
<dbReference type="OMA" id="AMDAPWN"/>